<dbReference type="SUPFAM" id="SSF51735">
    <property type="entry name" value="NAD(P)-binding Rossmann-fold domains"/>
    <property type="match status" value="1"/>
</dbReference>
<dbReference type="PANTHER" id="PTHR24321:SF8">
    <property type="entry name" value="ESTRADIOL 17-BETA-DEHYDROGENASE 8-RELATED"/>
    <property type="match status" value="1"/>
</dbReference>
<name>A0A072PQA1_9EURO</name>
<dbReference type="InterPro" id="IPR020904">
    <property type="entry name" value="Sc_DH/Rdtase_CS"/>
</dbReference>
<dbReference type="FunFam" id="3.40.50.720:FF:000084">
    <property type="entry name" value="Short-chain dehydrogenase reductase"/>
    <property type="match status" value="1"/>
</dbReference>
<proteinExistence type="inferred from homology"/>
<keyword evidence="2" id="KW-0521">NADP</keyword>
<evidence type="ECO:0000256" key="2">
    <source>
        <dbReference type="ARBA" id="ARBA00022857"/>
    </source>
</evidence>
<dbReference type="GO" id="GO:0016491">
    <property type="term" value="F:oxidoreductase activity"/>
    <property type="evidence" value="ECO:0007669"/>
    <property type="project" value="UniProtKB-KW"/>
</dbReference>
<dbReference type="STRING" id="1182545.A0A072PQA1"/>
<accession>A0A072PQA1</accession>
<dbReference type="InterPro" id="IPR002347">
    <property type="entry name" value="SDR_fam"/>
</dbReference>
<dbReference type="AlphaFoldDB" id="A0A072PQA1"/>
<keyword evidence="5" id="KW-1185">Reference proteome</keyword>
<dbReference type="GeneID" id="25274985"/>
<keyword evidence="3" id="KW-0560">Oxidoreductase</keyword>
<dbReference type="InterPro" id="IPR036291">
    <property type="entry name" value="NAD(P)-bd_dom_sf"/>
</dbReference>
<sequence>MSLNDKVIAITGAASGIGLAVAEMVATLGGKLALADIDEMALHKTVTSLKSQGYTVIGDVVDVASSNAVDAWIGGVLQQFGRLDGAANIAGVQSSFQNVEDFSNDAWDRVIAVNLTGVMYCVRAQIRAMKNGGSIVNAASLAGVIGRPGISAYSSSKHGVVGLTKTAAKEVGVKGIRVNAVAPGPIATPMLDQMLKGPSSSSSSATTSTYSSLPLKRIGTAEEVAKLVAFLLSDDSSYITGTVVNVDGGAAA</sequence>
<dbReference type="PRINTS" id="PR00080">
    <property type="entry name" value="SDRFAMILY"/>
</dbReference>
<dbReference type="HOGENOM" id="CLU_010194_1_0_1"/>
<dbReference type="Gene3D" id="3.40.50.720">
    <property type="entry name" value="NAD(P)-binding Rossmann-like Domain"/>
    <property type="match status" value="1"/>
</dbReference>
<gene>
    <name evidence="4" type="ORF">A1O9_00033</name>
</gene>
<comment type="similarity">
    <text evidence="1">Belongs to the short-chain dehydrogenases/reductases (SDR) family.</text>
</comment>
<dbReference type="PRINTS" id="PR00081">
    <property type="entry name" value="GDHRDH"/>
</dbReference>
<dbReference type="EMBL" id="AMGV01000001">
    <property type="protein sequence ID" value="KEF62061.1"/>
    <property type="molecule type" value="Genomic_DNA"/>
</dbReference>
<evidence type="ECO:0000313" key="5">
    <source>
        <dbReference type="Proteomes" id="UP000027920"/>
    </source>
</evidence>
<reference evidence="4 5" key="1">
    <citation type="submission" date="2013-03" db="EMBL/GenBank/DDBJ databases">
        <title>The Genome Sequence of Exophiala aquamarina CBS 119918.</title>
        <authorList>
            <consortium name="The Broad Institute Genomics Platform"/>
            <person name="Cuomo C."/>
            <person name="de Hoog S."/>
            <person name="Gorbushina A."/>
            <person name="Walker B."/>
            <person name="Young S.K."/>
            <person name="Zeng Q."/>
            <person name="Gargeya S."/>
            <person name="Fitzgerald M."/>
            <person name="Haas B."/>
            <person name="Abouelleil A."/>
            <person name="Allen A.W."/>
            <person name="Alvarado L."/>
            <person name="Arachchi H.M."/>
            <person name="Berlin A.M."/>
            <person name="Chapman S.B."/>
            <person name="Gainer-Dewar J."/>
            <person name="Goldberg J."/>
            <person name="Griggs A."/>
            <person name="Gujja S."/>
            <person name="Hansen M."/>
            <person name="Howarth C."/>
            <person name="Imamovic A."/>
            <person name="Ireland A."/>
            <person name="Larimer J."/>
            <person name="McCowan C."/>
            <person name="Murphy C."/>
            <person name="Pearson M."/>
            <person name="Poon T.W."/>
            <person name="Priest M."/>
            <person name="Roberts A."/>
            <person name="Saif S."/>
            <person name="Shea T."/>
            <person name="Sisk P."/>
            <person name="Sykes S."/>
            <person name="Wortman J."/>
            <person name="Nusbaum C."/>
            <person name="Birren B."/>
        </authorList>
    </citation>
    <scope>NUCLEOTIDE SEQUENCE [LARGE SCALE GENOMIC DNA]</scope>
    <source>
        <strain evidence="4 5">CBS 119918</strain>
    </source>
</reference>
<dbReference type="Proteomes" id="UP000027920">
    <property type="component" value="Unassembled WGS sequence"/>
</dbReference>
<dbReference type="VEuPathDB" id="FungiDB:A1O9_00033"/>
<dbReference type="PANTHER" id="PTHR24321">
    <property type="entry name" value="DEHYDROGENASES, SHORT CHAIN"/>
    <property type="match status" value="1"/>
</dbReference>
<comment type="caution">
    <text evidence="4">The sequence shown here is derived from an EMBL/GenBank/DDBJ whole genome shotgun (WGS) entry which is preliminary data.</text>
</comment>
<evidence type="ECO:0000256" key="3">
    <source>
        <dbReference type="ARBA" id="ARBA00023002"/>
    </source>
</evidence>
<dbReference type="OrthoDB" id="1669814at2759"/>
<dbReference type="PROSITE" id="PS00061">
    <property type="entry name" value="ADH_SHORT"/>
    <property type="match status" value="1"/>
</dbReference>
<protein>
    <recommendedName>
        <fullName evidence="6">Oxidoreductase</fullName>
    </recommendedName>
</protein>
<evidence type="ECO:0000256" key="1">
    <source>
        <dbReference type="ARBA" id="ARBA00006484"/>
    </source>
</evidence>
<organism evidence="4 5">
    <name type="scientific">Exophiala aquamarina CBS 119918</name>
    <dbReference type="NCBI Taxonomy" id="1182545"/>
    <lineage>
        <taxon>Eukaryota</taxon>
        <taxon>Fungi</taxon>
        <taxon>Dikarya</taxon>
        <taxon>Ascomycota</taxon>
        <taxon>Pezizomycotina</taxon>
        <taxon>Eurotiomycetes</taxon>
        <taxon>Chaetothyriomycetidae</taxon>
        <taxon>Chaetothyriales</taxon>
        <taxon>Herpotrichiellaceae</taxon>
        <taxon>Exophiala</taxon>
    </lineage>
</organism>
<evidence type="ECO:0000313" key="4">
    <source>
        <dbReference type="EMBL" id="KEF62061.1"/>
    </source>
</evidence>
<dbReference type="Pfam" id="PF13561">
    <property type="entry name" value="adh_short_C2"/>
    <property type="match status" value="1"/>
</dbReference>
<dbReference type="RefSeq" id="XP_013264651.1">
    <property type="nucleotide sequence ID" value="XM_013409197.1"/>
</dbReference>
<evidence type="ECO:0008006" key="6">
    <source>
        <dbReference type="Google" id="ProtNLM"/>
    </source>
</evidence>